<name>A0AA95MWN6_9BACI</name>
<dbReference type="EMBL" id="CP126114">
    <property type="protein sequence ID" value="WHY88761.1"/>
    <property type="molecule type" value="Genomic_DNA"/>
</dbReference>
<dbReference type="Proteomes" id="UP001178288">
    <property type="component" value="Chromosome"/>
</dbReference>
<protein>
    <submittedName>
        <fullName evidence="1">Thiol-disulfide oxidoreductase DCC family protein</fullName>
    </submittedName>
</protein>
<accession>A0AA95MWN6</accession>
<reference evidence="1" key="1">
    <citation type="submission" date="2023-05" db="EMBL/GenBank/DDBJ databases">
        <title>Comparative genomics of Bacillaceae isolates and their secondary metabolite potential.</title>
        <authorList>
            <person name="Song L."/>
            <person name="Nielsen L.J."/>
            <person name="Mohite O."/>
            <person name="Xu X."/>
            <person name="Weber T."/>
            <person name="Kovacs A.T."/>
        </authorList>
    </citation>
    <scope>NUCLEOTIDE SEQUENCE</scope>
    <source>
        <strain evidence="1">XLM17</strain>
    </source>
</reference>
<evidence type="ECO:0000313" key="2">
    <source>
        <dbReference type="Proteomes" id="UP001178288"/>
    </source>
</evidence>
<dbReference type="Pfam" id="PF04134">
    <property type="entry name" value="DCC1-like"/>
    <property type="match status" value="1"/>
</dbReference>
<dbReference type="InterPro" id="IPR052927">
    <property type="entry name" value="DCC_oxidoreductase"/>
</dbReference>
<dbReference type="PANTHER" id="PTHR33639">
    <property type="entry name" value="THIOL-DISULFIDE OXIDOREDUCTASE DCC"/>
    <property type="match status" value="1"/>
</dbReference>
<dbReference type="InterPro" id="IPR007263">
    <property type="entry name" value="DCC1-like"/>
</dbReference>
<keyword evidence="2" id="KW-1185">Reference proteome</keyword>
<dbReference type="RefSeq" id="WP_066087157.1">
    <property type="nucleotide sequence ID" value="NZ_CP126114.1"/>
</dbReference>
<dbReference type="AlphaFoldDB" id="A0AA95MWN6"/>
<sequence length="130" mass="14979">MERIILFDGVCNLCNSSVQFILKRDPNSTFKFASLQGETGQALLKKYGLNTDSNSFVFIENEKIHLKSTAALRVCRKLTGAWRLLAALLIIPGFIRDPFYGIIAKNRYRWFGKKDSCMLPKPEWKNRFLD</sequence>
<proteinExistence type="predicted"/>
<evidence type="ECO:0000313" key="1">
    <source>
        <dbReference type="EMBL" id="WHY88761.1"/>
    </source>
</evidence>
<organism evidence="1 2">
    <name type="scientific">Neobacillus novalis</name>
    <dbReference type="NCBI Taxonomy" id="220687"/>
    <lineage>
        <taxon>Bacteria</taxon>
        <taxon>Bacillati</taxon>
        <taxon>Bacillota</taxon>
        <taxon>Bacilli</taxon>
        <taxon>Bacillales</taxon>
        <taxon>Bacillaceae</taxon>
        <taxon>Neobacillus</taxon>
    </lineage>
</organism>
<dbReference type="GO" id="GO:0015035">
    <property type="term" value="F:protein-disulfide reductase activity"/>
    <property type="evidence" value="ECO:0007669"/>
    <property type="project" value="InterPro"/>
</dbReference>
<dbReference type="KEGG" id="nnv:QNH39_13390"/>
<gene>
    <name evidence="1" type="ORF">QNH39_13390</name>
</gene>
<dbReference type="PANTHER" id="PTHR33639:SF2">
    <property type="entry name" value="DUF393 DOMAIN-CONTAINING PROTEIN"/>
    <property type="match status" value="1"/>
</dbReference>